<dbReference type="SUPFAM" id="SSF49464">
    <property type="entry name" value="Carboxypeptidase regulatory domain-like"/>
    <property type="match status" value="1"/>
</dbReference>
<dbReference type="Pfam" id="PF13715">
    <property type="entry name" value="CarbopepD_reg_2"/>
    <property type="match status" value="1"/>
</dbReference>
<evidence type="ECO:0000256" key="2">
    <source>
        <dbReference type="ARBA" id="ARBA00022448"/>
    </source>
</evidence>
<keyword evidence="4 7" id="KW-0812">Transmembrane</keyword>
<accession>A0A918UQD4</accession>
<dbReference type="InterPro" id="IPR023997">
    <property type="entry name" value="TonB-dep_OMP_SusC/RagA_CS"/>
</dbReference>
<dbReference type="InterPro" id="IPR023996">
    <property type="entry name" value="TonB-dep_OMP_SusC/RagA"/>
</dbReference>
<feature type="domain" description="TonB-dependent receptor plug" evidence="8">
    <location>
        <begin position="100"/>
        <end position="229"/>
    </location>
</feature>
<evidence type="ECO:0000313" key="10">
    <source>
        <dbReference type="Proteomes" id="UP000619457"/>
    </source>
</evidence>
<evidence type="ECO:0000259" key="8">
    <source>
        <dbReference type="Pfam" id="PF07715"/>
    </source>
</evidence>
<dbReference type="InterPro" id="IPR008969">
    <property type="entry name" value="CarboxyPept-like_regulatory"/>
</dbReference>
<keyword evidence="5 7" id="KW-0472">Membrane</keyword>
<dbReference type="InterPro" id="IPR039426">
    <property type="entry name" value="TonB-dep_rcpt-like"/>
</dbReference>
<dbReference type="InterPro" id="IPR012910">
    <property type="entry name" value="Plug_dom"/>
</dbReference>
<comment type="caution">
    <text evidence="9">The sequence shown here is derived from an EMBL/GenBank/DDBJ whole genome shotgun (WGS) entry which is preliminary data.</text>
</comment>
<evidence type="ECO:0000256" key="6">
    <source>
        <dbReference type="ARBA" id="ARBA00023237"/>
    </source>
</evidence>
<evidence type="ECO:0000256" key="3">
    <source>
        <dbReference type="ARBA" id="ARBA00022452"/>
    </source>
</evidence>
<dbReference type="InterPro" id="IPR037066">
    <property type="entry name" value="Plug_dom_sf"/>
</dbReference>
<sequence length="1049" mass="116247">MGFLSAQTITVSGTVTDSETGETIPMANIRIQGTTKGMASDLDGHYKINVEQGQTLIYSFLGYTPTEVTVGTQQVIDVALKANESELDEVVVVGYQSVIKRDVTGSVSSIKSDQLEAIPVTNVATLIGTQSTGIQTVNISGAPGARGALVIRGSTAVSGELDGGERFTAFSTPLYVVDGVQTSLEDLAGYGVSNTDYLASLNPNDIESIDILKDASAAAIYGSRGANGVIIIKTKGGLALDKPQFDFSMSFGVQPIPELVPMLAGAAERREKMGMIDKWWDHDFLLSNQTPIMLTDSLNPAFNNNVDYQGLFYQTGISQRYNLSMRGGSEASNYRLSFGYNDDKGVVKATGFTRYTLNTHINTKAGKRFNNQFLVNTSFTENKTGQGNPAGGSYNLDNSLPTSPNNLNSSLFYLPEAKIQSLQGELEEKLNTDEQFKVTFSNFAQLKIVKGLKLNSQLTFQYDQNKKNFYEPSSIRPNGDGYAAYALYTRKNQASDLYFDYLKTIGDHEFIAIAGNRIDYNKYEDMGLSAVGFGSDAIKVINNRYEKDNIDGYTDISENALISYYARLNYKFRDKYIFSANFSTDGSSRFGEDVRWAKFGSVSAGWVFTDEKFFENIKGNWFDFGKIRGSWGINGKQFSQNYLRFGAYSLGYGGLATGYGSNQMNVASYGGVTGVIPNYNSIGNDKLSWEQSEQWDIGFDLAMLDQRLNVTFDAYHKSTDKLFFDIEFPSYSGYNQAKANIAGVLNYGWEAQVKYNLFPRVSDWKLDLTAGFSKNENYVSQLPNGNRDYLIGTYGFIVGRPLNLYKVFINDYIIDNIEQLPVNPYTGEALTGKSAWASIRPGLPIWEDINGDYLLDETGDLIMALDYSPIPDIQGNFNIDLRYKGWYFQAYSQFSFGADIMNTVLNSYMDRYDRGGTGWATSGLADLSEYSFWEQPGDGAAGVRFPALFPAGGGEAPFYAFRDTQTLWIESGDYWKITNASVGHTFSKNSFIKNLGLDRLRTYFSVLNPYQWQRSKAVVDASLVDARGHVLGNGYPQAQTFFIGIDARF</sequence>
<comment type="similarity">
    <text evidence="7">Belongs to the TonB-dependent receptor family.</text>
</comment>
<reference evidence="9" key="1">
    <citation type="journal article" date="2014" name="Int. J. Syst. Evol. Microbiol.">
        <title>Complete genome sequence of Corynebacterium casei LMG S-19264T (=DSM 44701T), isolated from a smear-ripened cheese.</title>
        <authorList>
            <consortium name="US DOE Joint Genome Institute (JGI-PGF)"/>
            <person name="Walter F."/>
            <person name="Albersmeier A."/>
            <person name="Kalinowski J."/>
            <person name="Ruckert C."/>
        </authorList>
    </citation>
    <scope>NUCLEOTIDE SEQUENCE</scope>
    <source>
        <strain evidence="9">KCTC 12368</strain>
    </source>
</reference>
<evidence type="ECO:0000256" key="7">
    <source>
        <dbReference type="PROSITE-ProRule" id="PRU01360"/>
    </source>
</evidence>
<dbReference type="Gene3D" id="2.170.130.10">
    <property type="entry name" value="TonB-dependent receptor, plug domain"/>
    <property type="match status" value="1"/>
</dbReference>
<keyword evidence="10" id="KW-1185">Reference proteome</keyword>
<reference evidence="9" key="2">
    <citation type="submission" date="2020-09" db="EMBL/GenBank/DDBJ databases">
        <authorList>
            <person name="Sun Q."/>
            <person name="Kim S."/>
        </authorList>
    </citation>
    <scope>NUCLEOTIDE SEQUENCE</scope>
    <source>
        <strain evidence="9">KCTC 12368</strain>
    </source>
</reference>
<dbReference type="NCBIfam" id="TIGR04057">
    <property type="entry name" value="SusC_RagA_signa"/>
    <property type="match status" value="1"/>
</dbReference>
<protein>
    <submittedName>
        <fullName evidence="9">SusC/RagA family TonB-linked outer membrane protein</fullName>
    </submittedName>
</protein>
<dbReference type="AlphaFoldDB" id="A0A918UQD4"/>
<evidence type="ECO:0000256" key="4">
    <source>
        <dbReference type="ARBA" id="ARBA00022692"/>
    </source>
</evidence>
<comment type="subcellular location">
    <subcellularLocation>
        <location evidence="1 7">Cell outer membrane</location>
        <topology evidence="1 7">Multi-pass membrane protein</topology>
    </subcellularLocation>
</comment>
<evidence type="ECO:0000256" key="5">
    <source>
        <dbReference type="ARBA" id="ARBA00023136"/>
    </source>
</evidence>
<dbReference type="PROSITE" id="PS52016">
    <property type="entry name" value="TONB_DEPENDENT_REC_3"/>
    <property type="match status" value="1"/>
</dbReference>
<dbReference type="InterPro" id="IPR036942">
    <property type="entry name" value="Beta-barrel_TonB_sf"/>
</dbReference>
<keyword evidence="3 7" id="KW-1134">Transmembrane beta strand</keyword>
<dbReference type="Gene3D" id="2.60.40.1120">
    <property type="entry name" value="Carboxypeptidase-like, regulatory domain"/>
    <property type="match status" value="1"/>
</dbReference>
<name>A0A918UQD4_9BACT</name>
<dbReference type="NCBIfam" id="TIGR04056">
    <property type="entry name" value="OMP_RagA_SusC"/>
    <property type="match status" value="1"/>
</dbReference>
<evidence type="ECO:0000256" key="1">
    <source>
        <dbReference type="ARBA" id="ARBA00004571"/>
    </source>
</evidence>
<keyword evidence="6 7" id="KW-0998">Cell outer membrane</keyword>
<evidence type="ECO:0000313" key="9">
    <source>
        <dbReference type="EMBL" id="GGZ27997.1"/>
    </source>
</evidence>
<organism evidence="9 10">
    <name type="scientific">Echinicola pacifica</name>
    <dbReference type="NCBI Taxonomy" id="346377"/>
    <lineage>
        <taxon>Bacteria</taxon>
        <taxon>Pseudomonadati</taxon>
        <taxon>Bacteroidota</taxon>
        <taxon>Cytophagia</taxon>
        <taxon>Cytophagales</taxon>
        <taxon>Cyclobacteriaceae</taxon>
        <taxon>Echinicola</taxon>
    </lineage>
</organism>
<dbReference type="GO" id="GO:0009279">
    <property type="term" value="C:cell outer membrane"/>
    <property type="evidence" value="ECO:0007669"/>
    <property type="project" value="UniProtKB-SubCell"/>
</dbReference>
<dbReference type="Proteomes" id="UP000619457">
    <property type="component" value="Unassembled WGS sequence"/>
</dbReference>
<dbReference type="Pfam" id="PF07715">
    <property type="entry name" value="Plug"/>
    <property type="match status" value="1"/>
</dbReference>
<dbReference type="EMBL" id="BMWX01000003">
    <property type="protein sequence ID" value="GGZ27997.1"/>
    <property type="molecule type" value="Genomic_DNA"/>
</dbReference>
<keyword evidence="2 7" id="KW-0813">Transport</keyword>
<proteinExistence type="inferred from homology"/>
<dbReference type="SUPFAM" id="SSF56935">
    <property type="entry name" value="Porins"/>
    <property type="match status" value="1"/>
</dbReference>
<dbReference type="Gene3D" id="2.40.170.20">
    <property type="entry name" value="TonB-dependent receptor, beta-barrel domain"/>
    <property type="match status" value="1"/>
</dbReference>
<gene>
    <name evidence="9" type="ORF">GCM10007049_21130</name>
</gene>